<dbReference type="EMBL" id="CATOUU010000928">
    <property type="protein sequence ID" value="CAI9960084.1"/>
    <property type="molecule type" value="Genomic_DNA"/>
</dbReference>
<protein>
    <submittedName>
        <fullName evidence="2">Hypothetical_protein</fullName>
    </submittedName>
</protein>
<evidence type="ECO:0000313" key="2">
    <source>
        <dbReference type="EMBL" id="CAL6081620.1"/>
    </source>
</evidence>
<evidence type="ECO:0000313" key="1">
    <source>
        <dbReference type="EMBL" id="CAI9960084.1"/>
    </source>
</evidence>
<reference evidence="1" key="1">
    <citation type="submission" date="2023-06" db="EMBL/GenBank/DDBJ databases">
        <authorList>
            <person name="Kurt Z."/>
        </authorList>
    </citation>
    <scope>NUCLEOTIDE SEQUENCE</scope>
</reference>
<organism evidence="1">
    <name type="scientific">Hexamita inflata</name>
    <dbReference type="NCBI Taxonomy" id="28002"/>
    <lineage>
        <taxon>Eukaryota</taxon>
        <taxon>Metamonada</taxon>
        <taxon>Diplomonadida</taxon>
        <taxon>Hexamitidae</taxon>
        <taxon>Hexamitinae</taxon>
        <taxon>Hexamita</taxon>
    </lineage>
</organism>
<comment type="caution">
    <text evidence="1">The sequence shown here is derived from an EMBL/GenBank/DDBJ whole genome shotgun (WGS) entry which is preliminary data.</text>
</comment>
<proteinExistence type="predicted"/>
<accession>A0AA86ULE3</accession>
<evidence type="ECO:0000313" key="3">
    <source>
        <dbReference type="Proteomes" id="UP001642409"/>
    </source>
</evidence>
<keyword evidence="3" id="KW-1185">Reference proteome</keyword>
<dbReference type="AlphaFoldDB" id="A0AA86ULE3"/>
<name>A0AA86ULE3_9EUKA</name>
<gene>
    <name evidence="1" type="ORF">HINF_LOCUS47729</name>
    <name evidence="2" type="ORF">HINF_LOCUS60430</name>
</gene>
<dbReference type="EMBL" id="CAXDID020000354">
    <property type="protein sequence ID" value="CAL6081620.1"/>
    <property type="molecule type" value="Genomic_DNA"/>
</dbReference>
<reference evidence="2 3" key="2">
    <citation type="submission" date="2024-07" db="EMBL/GenBank/DDBJ databases">
        <authorList>
            <person name="Akdeniz Z."/>
        </authorList>
    </citation>
    <scope>NUCLEOTIDE SEQUENCE [LARGE SCALE GENOMIC DNA]</scope>
</reference>
<sequence length="144" mass="17053">MVLTESDFRNNQLCEVQQRVQLAPQSEQARFRYATIVLLFNYYGKLMVIQKLQCKLIYFKCHFRILDFCAQIHPFSLRQNSHSQWEVGILQFFISWCGIESKRNKSIPSLGRNKTFKSKILVNKENFPDEESLKTPEPWSSNNK</sequence>
<dbReference type="Proteomes" id="UP001642409">
    <property type="component" value="Unassembled WGS sequence"/>
</dbReference>